<protein>
    <submittedName>
        <fullName evidence="1">Uncharacterized protein</fullName>
    </submittedName>
</protein>
<dbReference type="EMBL" id="KY684086">
    <property type="protein sequence ID" value="ARF09633.1"/>
    <property type="molecule type" value="Genomic_DNA"/>
</dbReference>
<gene>
    <name evidence="1" type="ORF">Indivirus_2_12</name>
</gene>
<reference evidence="1" key="1">
    <citation type="journal article" date="2017" name="Science">
        <title>Giant viruses with an expanded complement of translation system components.</title>
        <authorList>
            <person name="Schulz F."/>
            <person name="Yutin N."/>
            <person name="Ivanova N.N."/>
            <person name="Ortega D.R."/>
            <person name="Lee T.K."/>
            <person name="Vierheilig J."/>
            <person name="Daims H."/>
            <person name="Horn M."/>
            <person name="Wagner M."/>
            <person name="Jensen G.J."/>
            <person name="Kyrpides N.C."/>
            <person name="Koonin E.V."/>
            <person name="Woyke T."/>
        </authorList>
    </citation>
    <scope>NUCLEOTIDE SEQUENCE</scope>
    <source>
        <strain evidence="1">ILV1</strain>
    </source>
</reference>
<sequence length="358" mass="41582">MLPKKRVDLTSLISYVLSFAEKTIDNTVLESIFPDQVKSNDEFSFNSLNYGKTSNISNFPIKLKLIMDPYLKEIVRHGINTKFDNDIDLSLYASVLFHVIPNYQKLSEHDQYDCIIKLRDKLIIYISNNDNIKFNNYGEELGWVKKDIVDSLVKFKTNKVTLKLIADYFYLNIFLFNVIEDKIYVVSENNSYDMFRKSIMLVLNESTFEPMVYNNILISEYTSGPIKKLVTVDKKFLVLLDTNLKDSIPAHFTIRLSDISKYLKEENKPEQSQDTDNQENEYAEVIPNESDANAYIKDIESTEKEIVNKPQLVFNISQKMKLSEIQDIAKKLNIDLNNGPKKKTKIELMNEINSVLKK</sequence>
<accession>A0A1V0SD33</accession>
<evidence type="ECO:0000313" key="1">
    <source>
        <dbReference type="EMBL" id="ARF09633.1"/>
    </source>
</evidence>
<proteinExistence type="predicted"/>
<organism evidence="1">
    <name type="scientific">Indivirus ILV1</name>
    <dbReference type="NCBI Taxonomy" id="1977633"/>
    <lineage>
        <taxon>Viruses</taxon>
        <taxon>Varidnaviria</taxon>
        <taxon>Bamfordvirae</taxon>
        <taxon>Nucleocytoviricota</taxon>
        <taxon>Megaviricetes</taxon>
        <taxon>Imitervirales</taxon>
        <taxon>Mimiviridae</taxon>
        <taxon>Klosneuvirinae</taxon>
        <taxon>Indivirus</taxon>
    </lineage>
</organism>
<name>A0A1V0SD33_9VIRU</name>